<gene>
    <name evidence="2" type="ORF">EUA06_19945</name>
</gene>
<protein>
    <recommendedName>
        <fullName evidence="4">PepSY domain-containing protein</fullName>
    </recommendedName>
</protein>
<feature type="signal peptide" evidence="1">
    <location>
        <begin position="1"/>
        <end position="24"/>
    </location>
</feature>
<sequence>MRPLAVIGLGVACAVTLAVPPASAAQKTGCPASSKWEHVSLQEAAQRIFDEANNNGFTSVEEVYAVLDAKYDKNGNDQMCVDRKPERNSETIWYYLRDDNSNGG</sequence>
<reference evidence="2 3" key="1">
    <citation type="submission" date="2019-01" db="EMBL/GenBank/DDBJ databases">
        <title>Novel species of Nocardioides.</title>
        <authorList>
            <person name="Liu Q."/>
            <person name="Xin Y.-H."/>
        </authorList>
    </citation>
    <scope>NUCLEOTIDE SEQUENCE [LARGE SCALE GENOMIC DNA]</scope>
    <source>
        <strain evidence="2 3">HLT3-15</strain>
    </source>
</reference>
<keyword evidence="1" id="KW-0732">Signal</keyword>
<comment type="caution">
    <text evidence="2">The sequence shown here is derived from an EMBL/GenBank/DDBJ whole genome shotgun (WGS) entry which is preliminary data.</text>
</comment>
<dbReference type="EMBL" id="SDWS01000011">
    <property type="protein sequence ID" value="RYB88764.1"/>
    <property type="molecule type" value="Genomic_DNA"/>
</dbReference>
<evidence type="ECO:0000256" key="1">
    <source>
        <dbReference type="SAM" id="SignalP"/>
    </source>
</evidence>
<dbReference type="AlphaFoldDB" id="A0A4Q2RLS0"/>
<feature type="chain" id="PRO_5020863279" description="PepSY domain-containing protein" evidence="1">
    <location>
        <begin position="25"/>
        <end position="104"/>
    </location>
</feature>
<proteinExistence type="predicted"/>
<keyword evidence="3" id="KW-1185">Reference proteome</keyword>
<evidence type="ECO:0000313" key="3">
    <source>
        <dbReference type="Proteomes" id="UP000291838"/>
    </source>
</evidence>
<organism evidence="2 3">
    <name type="scientific">Nocardioides glacieisoli</name>
    <dbReference type="NCBI Taxonomy" id="1168730"/>
    <lineage>
        <taxon>Bacteria</taxon>
        <taxon>Bacillati</taxon>
        <taxon>Actinomycetota</taxon>
        <taxon>Actinomycetes</taxon>
        <taxon>Propionibacteriales</taxon>
        <taxon>Nocardioidaceae</taxon>
        <taxon>Nocardioides</taxon>
    </lineage>
</organism>
<evidence type="ECO:0000313" key="2">
    <source>
        <dbReference type="EMBL" id="RYB88764.1"/>
    </source>
</evidence>
<evidence type="ECO:0008006" key="4">
    <source>
        <dbReference type="Google" id="ProtNLM"/>
    </source>
</evidence>
<accession>A0A4Q2RLS0</accession>
<name>A0A4Q2RLS0_9ACTN</name>
<dbReference type="Proteomes" id="UP000291838">
    <property type="component" value="Unassembled WGS sequence"/>
</dbReference>
<dbReference type="RefSeq" id="WP_129479065.1">
    <property type="nucleotide sequence ID" value="NZ_SDWS01000011.1"/>
</dbReference>